<feature type="domain" description="Endonuclease/exonuclease/phosphatase" evidence="1">
    <location>
        <begin position="5"/>
        <end position="224"/>
    </location>
</feature>
<dbReference type="SUPFAM" id="SSF56219">
    <property type="entry name" value="DNase I-like"/>
    <property type="match status" value="1"/>
</dbReference>
<evidence type="ECO:0000313" key="2">
    <source>
        <dbReference type="EMBL" id="KAL0430489.1"/>
    </source>
</evidence>
<reference evidence="2" key="2">
    <citation type="journal article" date="2024" name="Plant">
        <title>Genomic evolution and insights into agronomic trait innovations of Sesamum species.</title>
        <authorList>
            <person name="Miao H."/>
            <person name="Wang L."/>
            <person name="Qu L."/>
            <person name="Liu H."/>
            <person name="Sun Y."/>
            <person name="Le M."/>
            <person name="Wang Q."/>
            <person name="Wei S."/>
            <person name="Zheng Y."/>
            <person name="Lin W."/>
            <person name="Duan Y."/>
            <person name="Cao H."/>
            <person name="Xiong S."/>
            <person name="Wang X."/>
            <person name="Wei L."/>
            <person name="Li C."/>
            <person name="Ma Q."/>
            <person name="Ju M."/>
            <person name="Zhao R."/>
            <person name="Li G."/>
            <person name="Mu C."/>
            <person name="Tian Q."/>
            <person name="Mei H."/>
            <person name="Zhang T."/>
            <person name="Gao T."/>
            <person name="Zhang H."/>
        </authorList>
    </citation>
    <scope>NUCLEOTIDE SEQUENCE</scope>
    <source>
        <strain evidence="2">G02</strain>
    </source>
</reference>
<dbReference type="GO" id="GO:0003824">
    <property type="term" value="F:catalytic activity"/>
    <property type="evidence" value="ECO:0007669"/>
    <property type="project" value="InterPro"/>
</dbReference>
<dbReference type="InterPro" id="IPR036691">
    <property type="entry name" value="Endo/exonu/phosph_ase_sf"/>
</dbReference>
<evidence type="ECO:0000259" key="1">
    <source>
        <dbReference type="Pfam" id="PF03372"/>
    </source>
</evidence>
<gene>
    <name evidence="2" type="ORF">Sradi_0674900</name>
</gene>
<dbReference type="EMBL" id="JACGWJ010000003">
    <property type="protein sequence ID" value="KAL0430489.1"/>
    <property type="molecule type" value="Genomic_DNA"/>
</dbReference>
<sequence length="251" mass="28855">MSLLVWNCQGLGNPWTKKGLCDLLRANNPHLVFLAETKCSLRQIEKLKRQLDMFGCCVEPKGRSGGLALLWQKSVDVQLQSFSNYHIDASVRTDLTGEWWRFTGIYGEPDTGKQTTFWNLLCWLHTQSIRPWLCAGDFNEILEHSEKEGGSVRAEWKIRNFQNCLVECGLQDLGFCGAPFTWSNKQPAPLTIREWLDRAYSTLPWSLLFPEARVLHTDSPYSDHAPLIIELQPKVQWDLSGYKKCFRFEAA</sequence>
<name>A0AAW2VLP1_SESRA</name>
<reference evidence="2" key="1">
    <citation type="submission" date="2020-06" db="EMBL/GenBank/DDBJ databases">
        <authorList>
            <person name="Li T."/>
            <person name="Hu X."/>
            <person name="Zhang T."/>
            <person name="Song X."/>
            <person name="Zhang H."/>
            <person name="Dai N."/>
            <person name="Sheng W."/>
            <person name="Hou X."/>
            <person name="Wei L."/>
        </authorList>
    </citation>
    <scope>NUCLEOTIDE SEQUENCE</scope>
    <source>
        <strain evidence="2">G02</strain>
        <tissue evidence="2">Leaf</tissue>
    </source>
</reference>
<dbReference type="Gene3D" id="3.60.10.10">
    <property type="entry name" value="Endonuclease/exonuclease/phosphatase"/>
    <property type="match status" value="1"/>
</dbReference>
<proteinExistence type="predicted"/>
<dbReference type="PANTHER" id="PTHR35218:SF9">
    <property type="entry name" value="ENDONUCLEASE_EXONUCLEASE_PHOSPHATASE DOMAIN-CONTAINING PROTEIN"/>
    <property type="match status" value="1"/>
</dbReference>
<dbReference type="PANTHER" id="PTHR35218">
    <property type="entry name" value="RNASE H DOMAIN-CONTAINING PROTEIN"/>
    <property type="match status" value="1"/>
</dbReference>
<dbReference type="Pfam" id="PF03372">
    <property type="entry name" value="Exo_endo_phos"/>
    <property type="match status" value="1"/>
</dbReference>
<protein>
    <recommendedName>
        <fullName evidence="1">Endonuclease/exonuclease/phosphatase domain-containing protein</fullName>
    </recommendedName>
</protein>
<accession>A0AAW2VLP1</accession>
<organism evidence="2">
    <name type="scientific">Sesamum radiatum</name>
    <name type="common">Black benniseed</name>
    <dbReference type="NCBI Taxonomy" id="300843"/>
    <lineage>
        <taxon>Eukaryota</taxon>
        <taxon>Viridiplantae</taxon>
        <taxon>Streptophyta</taxon>
        <taxon>Embryophyta</taxon>
        <taxon>Tracheophyta</taxon>
        <taxon>Spermatophyta</taxon>
        <taxon>Magnoliopsida</taxon>
        <taxon>eudicotyledons</taxon>
        <taxon>Gunneridae</taxon>
        <taxon>Pentapetalae</taxon>
        <taxon>asterids</taxon>
        <taxon>lamiids</taxon>
        <taxon>Lamiales</taxon>
        <taxon>Pedaliaceae</taxon>
        <taxon>Sesamum</taxon>
    </lineage>
</organism>
<comment type="caution">
    <text evidence="2">The sequence shown here is derived from an EMBL/GenBank/DDBJ whole genome shotgun (WGS) entry which is preliminary data.</text>
</comment>
<dbReference type="InterPro" id="IPR005135">
    <property type="entry name" value="Endo/exonuclease/phosphatase"/>
</dbReference>
<dbReference type="AlphaFoldDB" id="A0AAW2VLP1"/>